<evidence type="ECO:0008006" key="2">
    <source>
        <dbReference type="Google" id="ProtNLM"/>
    </source>
</evidence>
<dbReference type="SUPFAM" id="SSF51219">
    <property type="entry name" value="TRAP-like"/>
    <property type="match status" value="1"/>
</dbReference>
<protein>
    <recommendedName>
        <fullName evidence="2">Altered inheritance of mitochondria protein 24, mitochondrial</fullName>
    </recommendedName>
</protein>
<dbReference type="PANTHER" id="PTHR43657:SF1">
    <property type="entry name" value="ALTERED INHERITANCE OF MITOCHONDRIA PROTEIN 24, MITOCHONDRIAL"/>
    <property type="match status" value="1"/>
</dbReference>
<dbReference type="AlphaFoldDB" id="A0A7S4PIM9"/>
<dbReference type="InterPro" id="IPR002838">
    <property type="entry name" value="AIM24"/>
</dbReference>
<dbReference type="EMBL" id="HBKN01046336">
    <property type="protein sequence ID" value="CAE2336008.1"/>
    <property type="molecule type" value="Transcribed_RNA"/>
</dbReference>
<organism evidence="1">
    <name type="scientific">Guillardia theta</name>
    <name type="common">Cryptophyte</name>
    <name type="synonym">Cryptomonas phi</name>
    <dbReference type="NCBI Taxonomy" id="55529"/>
    <lineage>
        <taxon>Eukaryota</taxon>
        <taxon>Cryptophyceae</taxon>
        <taxon>Pyrenomonadales</taxon>
        <taxon>Geminigeraceae</taxon>
        <taxon>Guillardia</taxon>
    </lineage>
</organism>
<gene>
    <name evidence="1" type="ORF">GTHE00462_LOCUS36186</name>
</gene>
<accession>A0A7S4PIM9</accession>
<dbReference type="Gene3D" id="3.60.160.10">
    <property type="entry name" value="Mitochondrial biogenesis AIM24"/>
    <property type="match status" value="1"/>
</dbReference>
<dbReference type="InterPro" id="IPR036983">
    <property type="entry name" value="AIM24_sf"/>
</dbReference>
<dbReference type="InterPro" id="IPR016031">
    <property type="entry name" value="Trp_RNA-bd_attenuator-like_dom"/>
</dbReference>
<sequence>MNDDPIVKESGFTISGISNEQGEGWQVVGDDIQALLAVLQQGQEVMCQPGAMVSTTGTVEPELTTGGCFNGCKRCWCAGELCCRTHYKNVNGRLEHVTVSPPYPSKIIPVSMNEHTSGLYITRQSWLASVGRDADFNVSCMPSFSQCCCLGLGYSMNLVLCERVTLASADADAASHPSWVVVILSSLEEVRL</sequence>
<reference evidence="1" key="1">
    <citation type="submission" date="2021-01" db="EMBL/GenBank/DDBJ databases">
        <authorList>
            <person name="Corre E."/>
            <person name="Pelletier E."/>
            <person name="Niang G."/>
            <person name="Scheremetjew M."/>
            <person name="Finn R."/>
            <person name="Kale V."/>
            <person name="Holt S."/>
            <person name="Cochrane G."/>
            <person name="Meng A."/>
            <person name="Brown T."/>
            <person name="Cohen L."/>
        </authorList>
    </citation>
    <scope>NUCLEOTIDE SEQUENCE</scope>
    <source>
        <strain evidence="1">CCMP 2712</strain>
    </source>
</reference>
<dbReference type="Pfam" id="PF01987">
    <property type="entry name" value="AIM24"/>
    <property type="match status" value="1"/>
</dbReference>
<proteinExistence type="predicted"/>
<name>A0A7S4PIM9_GUITH</name>
<dbReference type="PANTHER" id="PTHR43657">
    <property type="entry name" value="TRYPTOPHAN RNA-BINDING ATTENUATOR PROTEIN-LIKE PROTEIN"/>
    <property type="match status" value="1"/>
</dbReference>
<evidence type="ECO:0000313" key="1">
    <source>
        <dbReference type="EMBL" id="CAE2336008.1"/>
    </source>
</evidence>